<reference evidence="10" key="1">
    <citation type="submission" date="2021-09" db="EMBL/GenBank/DDBJ databases">
        <authorList>
            <consortium name="AG Swart"/>
            <person name="Singh M."/>
            <person name="Singh A."/>
            <person name="Seah K."/>
            <person name="Emmerich C."/>
        </authorList>
    </citation>
    <scope>NUCLEOTIDE SEQUENCE</scope>
    <source>
        <strain evidence="10">ATCC30299</strain>
    </source>
</reference>
<feature type="domain" description="Palmitoyltransferase DHHC" evidence="9">
    <location>
        <begin position="330"/>
        <end position="455"/>
    </location>
</feature>
<dbReference type="Pfam" id="PF12796">
    <property type="entry name" value="Ank_2"/>
    <property type="match status" value="1"/>
</dbReference>
<protein>
    <recommendedName>
        <fullName evidence="8">Palmitoyltransferase</fullName>
        <ecNumber evidence="8">2.3.1.225</ecNumber>
    </recommendedName>
</protein>
<evidence type="ECO:0000256" key="8">
    <source>
        <dbReference type="RuleBase" id="RU079119"/>
    </source>
</evidence>
<feature type="transmembrane region" description="Helical" evidence="8">
    <location>
        <begin position="256"/>
        <end position="279"/>
    </location>
</feature>
<feature type="transmembrane region" description="Helical" evidence="8">
    <location>
        <begin position="285"/>
        <end position="304"/>
    </location>
</feature>
<dbReference type="PROSITE" id="PS50216">
    <property type="entry name" value="DHHC"/>
    <property type="match status" value="1"/>
</dbReference>
<proteinExistence type="inferred from homology"/>
<comment type="domain">
    <text evidence="8">The DHHC domain is required for palmitoyltransferase activity.</text>
</comment>
<dbReference type="Proteomes" id="UP001162131">
    <property type="component" value="Unassembled WGS sequence"/>
</dbReference>
<keyword evidence="11" id="KW-1185">Reference proteome</keyword>
<evidence type="ECO:0000256" key="7">
    <source>
        <dbReference type="PROSITE-ProRule" id="PRU00023"/>
    </source>
</evidence>
<organism evidence="10 11">
    <name type="scientific">Blepharisma stoltei</name>
    <dbReference type="NCBI Taxonomy" id="1481888"/>
    <lineage>
        <taxon>Eukaryota</taxon>
        <taxon>Sar</taxon>
        <taxon>Alveolata</taxon>
        <taxon>Ciliophora</taxon>
        <taxon>Postciliodesmatophora</taxon>
        <taxon>Heterotrichea</taxon>
        <taxon>Heterotrichida</taxon>
        <taxon>Blepharismidae</taxon>
        <taxon>Blepharisma</taxon>
    </lineage>
</organism>
<dbReference type="EMBL" id="CAJZBQ010000040">
    <property type="protein sequence ID" value="CAG9326522.1"/>
    <property type="molecule type" value="Genomic_DNA"/>
</dbReference>
<comment type="catalytic activity">
    <reaction evidence="8">
        <text>L-cysteinyl-[protein] + hexadecanoyl-CoA = S-hexadecanoyl-L-cysteinyl-[protein] + CoA</text>
        <dbReference type="Rhea" id="RHEA:36683"/>
        <dbReference type="Rhea" id="RHEA-COMP:10131"/>
        <dbReference type="Rhea" id="RHEA-COMP:11032"/>
        <dbReference type="ChEBI" id="CHEBI:29950"/>
        <dbReference type="ChEBI" id="CHEBI:57287"/>
        <dbReference type="ChEBI" id="CHEBI:57379"/>
        <dbReference type="ChEBI" id="CHEBI:74151"/>
        <dbReference type="EC" id="2.3.1.225"/>
    </reaction>
</comment>
<keyword evidence="4 8" id="KW-1133">Transmembrane helix</keyword>
<comment type="subcellular location">
    <subcellularLocation>
        <location evidence="1">Membrane</location>
        <topology evidence="1">Multi-pass membrane protein</topology>
    </subcellularLocation>
</comment>
<dbReference type="SUPFAM" id="SSF48403">
    <property type="entry name" value="Ankyrin repeat"/>
    <property type="match status" value="1"/>
</dbReference>
<feature type="transmembrane region" description="Helical" evidence="8">
    <location>
        <begin position="417"/>
        <end position="438"/>
    </location>
</feature>
<evidence type="ECO:0000256" key="5">
    <source>
        <dbReference type="ARBA" id="ARBA00023043"/>
    </source>
</evidence>
<name>A0AAU9JQF2_9CILI</name>
<keyword evidence="6 8" id="KW-0472">Membrane</keyword>
<keyword evidence="2 8" id="KW-0812">Transmembrane</keyword>
<dbReference type="PANTHER" id="PTHR24161:SF85">
    <property type="entry name" value="PALMITOYLTRANSFERASE HIP14"/>
    <property type="match status" value="1"/>
</dbReference>
<dbReference type="GO" id="GO:0016020">
    <property type="term" value="C:membrane"/>
    <property type="evidence" value="ECO:0007669"/>
    <property type="project" value="UniProtKB-SubCell"/>
</dbReference>
<dbReference type="Pfam" id="PF00023">
    <property type="entry name" value="Ank"/>
    <property type="match status" value="1"/>
</dbReference>
<evidence type="ECO:0000256" key="2">
    <source>
        <dbReference type="ARBA" id="ARBA00022692"/>
    </source>
</evidence>
<evidence type="ECO:0000313" key="10">
    <source>
        <dbReference type="EMBL" id="CAG9326522.1"/>
    </source>
</evidence>
<feature type="transmembrane region" description="Helical" evidence="8">
    <location>
        <begin position="372"/>
        <end position="397"/>
    </location>
</feature>
<dbReference type="SMART" id="SM00248">
    <property type="entry name" value="ANK"/>
    <property type="match status" value="4"/>
</dbReference>
<evidence type="ECO:0000259" key="9">
    <source>
        <dbReference type="Pfam" id="PF01529"/>
    </source>
</evidence>
<evidence type="ECO:0000256" key="1">
    <source>
        <dbReference type="ARBA" id="ARBA00004141"/>
    </source>
</evidence>
<feature type="repeat" description="ANK" evidence="7">
    <location>
        <begin position="182"/>
        <end position="214"/>
    </location>
</feature>
<evidence type="ECO:0000313" key="11">
    <source>
        <dbReference type="Proteomes" id="UP001162131"/>
    </source>
</evidence>
<dbReference type="InterPro" id="IPR036770">
    <property type="entry name" value="Ankyrin_rpt-contain_sf"/>
</dbReference>
<feature type="repeat" description="ANK" evidence="7">
    <location>
        <begin position="83"/>
        <end position="115"/>
    </location>
</feature>
<gene>
    <name evidence="10" type="ORF">BSTOLATCC_MIC40947</name>
</gene>
<comment type="caution">
    <text evidence="10">The sequence shown here is derived from an EMBL/GenBank/DDBJ whole genome shotgun (WGS) entry which is preliminary data.</text>
</comment>
<evidence type="ECO:0000256" key="4">
    <source>
        <dbReference type="ARBA" id="ARBA00022989"/>
    </source>
</evidence>
<evidence type="ECO:0000256" key="3">
    <source>
        <dbReference type="ARBA" id="ARBA00022737"/>
    </source>
</evidence>
<keyword evidence="8" id="KW-0012">Acyltransferase</keyword>
<evidence type="ECO:0000256" key="6">
    <source>
        <dbReference type="ARBA" id="ARBA00023136"/>
    </source>
</evidence>
<dbReference type="AlphaFoldDB" id="A0AAU9JQF2"/>
<sequence>MADAQLFLNAIHKADIVDIYRILRRTGLNPTEAIDQKHYTALHVSSLNGNYAVLEFLISHVKQIYGEDANNVLAEWVNKKTNEGFTALHFGAFKGNLKIIKKLLEIGAETNAINKQGLGVIHVAAQGDQPLIIAYFKELGLGTRDLDHKGSTPLHWACYMGCEMSAALLIALGSPTNLADKDGHTPLHLATIAGNSRIIRNLLIKGADRNTKDNDDKTALMIAQQGNKKNLISVLKPPTIWSDFGLKPPLRPPRPAYVSVATFLIFYGGGTLATLFFNIQYSGELVSYIYSVLICISLLLFLFVSARNPGYIESDGASLFSLYEKYECHLVCPDCVIYRPARSRHCQCCDKCVEKFDHHCPWVNNCVAARNLGFFFGFINTMWITLAFTVIVCEEVIRHTEHKEGLLNISLKSSQSLAGVVGTGSFFFLIPLTMLVFVHYQNFFKNVTTNERFAKNIKVEENEESQTGSFMKNDQSAFRNCLEMCCNTKKHRRISCEIRPLEEDSVMYQDVIKNYEGSAHQSVLSNRQSLLDSHHSNILI</sequence>
<dbReference type="GO" id="GO:0019706">
    <property type="term" value="F:protein-cysteine S-palmitoyltransferase activity"/>
    <property type="evidence" value="ECO:0007669"/>
    <property type="project" value="UniProtKB-EC"/>
</dbReference>
<comment type="similarity">
    <text evidence="8">Belongs to the DHHC palmitoyltransferase family.</text>
</comment>
<dbReference type="InterPro" id="IPR001594">
    <property type="entry name" value="Palmitoyltrfase_DHHC"/>
</dbReference>
<accession>A0AAU9JQF2</accession>
<feature type="repeat" description="ANK" evidence="7">
    <location>
        <begin position="149"/>
        <end position="181"/>
    </location>
</feature>
<dbReference type="PANTHER" id="PTHR24161">
    <property type="entry name" value="ANK_REP_REGION DOMAIN-CONTAINING PROTEIN-RELATED"/>
    <property type="match status" value="1"/>
</dbReference>
<dbReference type="PROSITE" id="PS50297">
    <property type="entry name" value="ANK_REP_REGION"/>
    <property type="match status" value="3"/>
</dbReference>
<dbReference type="Pfam" id="PF01529">
    <property type="entry name" value="DHHC"/>
    <property type="match status" value="1"/>
</dbReference>
<dbReference type="Gene3D" id="1.25.40.20">
    <property type="entry name" value="Ankyrin repeat-containing domain"/>
    <property type="match status" value="3"/>
</dbReference>
<keyword evidence="3" id="KW-0677">Repeat</keyword>
<dbReference type="EC" id="2.3.1.225" evidence="8"/>
<keyword evidence="8" id="KW-0808">Transferase</keyword>
<dbReference type="PROSITE" id="PS50088">
    <property type="entry name" value="ANK_REPEAT"/>
    <property type="match status" value="3"/>
</dbReference>
<keyword evidence="5 7" id="KW-0040">ANK repeat</keyword>
<dbReference type="InterPro" id="IPR002110">
    <property type="entry name" value="Ankyrin_rpt"/>
</dbReference>